<evidence type="ECO:0000313" key="3">
    <source>
        <dbReference type="Proteomes" id="UP000305883"/>
    </source>
</evidence>
<feature type="region of interest" description="Disordered" evidence="1">
    <location>
        <begin position="116"/>
        <end position="138"/>
    </location>
</feature>
<dbReference type="Proteomes" id="UP000305883">
    <property type="component" value="Unassembled WGS sequence"/>
</dbReference>
<accession>A0A4T0WFK6</accession>
<protein>
    <submittedName>
        <fullName evidence="2">Uncharacterized protein</fullName>
    </submittedName>
</protein>
<evidence type="ECO:0000313" key="2">
    <source>
        <dbReference type="EMBL" id="TID04374.1"/>
    </source>
</evidence>
<gene>
    <name evidence="2" type="ORF">CH35J_002401</name>
</gene>
<name>A0A4T0WFK6_9PEZI</name>
<organism evidence="2 3">
    <name type="scientific">Colletotrichum higginsianum</name>
    <dbReference type="NCBI Taxonomy" id="80884"/>
    <lineage>
        <taxon>Eukaryota</taxon>
        <taxon>Fungi</taxon>
        <taxon>Dikarya</taxon>
        <taxon>Ascomycota</taxon>
        <taxon>Pezizomycotina</taxon>
        <taxon>Sordariomycetes</taxon>
        <taxon>Hypocreomycetidae</taxon>
        <taxon>Glomerellales</taxon>
        <taxon>Glomerellaceae</taxon>
        <taxon>Colletotrichum</taxon>
        <taxon>Colletotrichum destructivum species complex</taxon>
    </lineage>
</organism>
<feature type="region of interest" description="Disordered" evidence="1">
    <location>
        <begin position="152"/>
        <end position="259"/>
    </location>
</feature>
<dbReference type="EMBL" id="MWPZ01000002">
    <property type="protein sequence ID" value="TID04374.1"/>
    <property type="molecule type" value="Genomic_DNA"/>
</dbReference>
<dbReference type="OrthoDB" id="4842907at2759"/>
<reference evidence="2 3" key="1">
    <citation type="journal article" date="2019" name="Genome Biol. Evol.">
        <title>Genomic Plasticity Mediated by Transposable Elements in the Plant Pathogenic Fungus Colletotrichum higginsianum.</title>
        <authorList>
            <person name="Tsushima A."/>
            <person name="Gan P."/>
            <person name="Kumakura N."/>
            <person name="Narusaka M."/>
            <person name="Takano Y."/>
            <person name="Narusaka Y."/>
            <person name="Shirasu K."/>
        </authorList>
    </citation>
    <scope>NUCLEOTIDE SEQUENCE [LARGE SCALE GENOMIC DNA]</scope>
    <source>
        <strain evidence="2 3">MAFF305635-RFP</strain>
    </source>
</reference>
<dbReference type="AlphaFoldDB" id="A0A4T0WFK6"/>
<sequence length="608" mass="65523">MDNKIVTQGMKQLQQHKKTNSHTDCEGKLGVWMKQRLCHQWAPSQGCYVECRGCNKVAVDHCEKHAVDQVTHQACVECLVAICRDCVVAGHMDLIPDHPQKTVDELEWKRPSVTVANDPNHVPTKTNNIASSTGLDAQRTPVVATPVRQMPASLAGSSSTVNNTCGSTTSSSHKFKGKTTPALTGSSGGPKEIQKSKRPSKKVIVISESGSDPDYEMDPSSTGSSDKEYVPRADLSCKPSANSLSLEKDDGETAEPIGTPVKNTPIISVGLAKSRPVRTAAIQTYEKMRLANSKKQRDAEELGDIFDEAQNTKPGLKMAGSVQNAPVTTDVSSVTRDAKNFDFVQKGAVYGGNAYLHGPEYAQQVGGYDAMSLPELHPGAGSKGQWKATESLAAAGPADDKKRAVAVSVEEAPAAKRQNTSTQSFIPASKAELAAASTNAIKEAEASIRSASHQITPAERDANRVFVTADLEGLAAAIENKVRLRVLLTGPCTVQDIEIELRNAIHGAWVSNMALTRIKRTDGDVAAMQLLRGYANLVMMRLKIKGTGLLKNWIDATEKDMQDKAAYVPDELRIETIKPVSQQGLNYKIGETDVQMANILVHMKNSTC</sequence>
<feature type="compositionally biased region" description="Polar residues" evidence="1">
    <location>
        <begin position="123"/>
        <end position="135"/>
    </location>
</feature>
<proteinExistence type="predicted"/>
<evidence type="ECO:0000256" key="1">
    <source>
        <dbReference type="SAM" id="MobiDB-lite"/>
    </source>
</evidence>
<feature type="compositionally biased region" description="Polar residues" evidence="1">
    <location>
        <begin position="155"/>
        <end position="172"/>
    </location>
</feature>
<comment type="caution">
    <text evidence="2">The sequence shown here is derived from an EMBL/GenBank/DDBJ whole genome shotgun (WGS) entry which is preliminary data.</text>
</comment>